<evidence type="ECO:0000256" key="7">
    <source>
        <dbReference type="ARBA" id="ARBA00022840"/>
    </source>
</evidence>
<keyword evidence="12" id="KW-0472">Membrane</keyword>
<protein>
    <recommendedName>
        <fullName evidence="9">Cyclin-dependent kinase 2 homolog</fullName>
        <ecNumber evidence="2">2.7.11.22</ecNumber>
    </recommendedName>
    <alternativeName>
        <fullName evidence="10">Cell division control protein 2 homolog</fullName>
    </alternativeName>
    <alternativeName>
        <fullName evidence="11">cdc2-related kinase 2</fullName>
    </alternativeName>
</protein>
<dbReference type="InterPro" id="IPR008271">
    <property type="entry name" value="Ser/Thr_kinase_AS"/>
</dbReference>
<dbReference type="PROSITE" id="PS50011">
    <property type="entry name" value="PROTEIN_KINASE_DOM"/>
    <property type="match status" value="1"/>
</dbReference>
<evidence type="ECO:0000256" key="3">
    <source>
        <dbReference type="ARBA" id="ARBA00022527"/>
    </source>
</evidence>
<dbReference type="GO" id="GO:0010389">
    <property type="term" value="P:regulation of G2/M transition of mitotic cell cycle"/>
    <property type="evidence" value="ECO:0007669"/>
    <property type="project" value="TreeGrafter"/>
</dbReference>
<dbReference type="AlphaFoldDB" id="A0AA36MYM3"/>
<feature type="domain" description="Protein kinase" evidence="13">
    <location>
        <begin position="8"/>
        <end position="411"/>
    </location>
</feature>
<name>A0AA36MYM3_9DINO</name>
<dbReference type="GO" id="GO:0010468">
    <property type="term" value="P:regulation of gene expression"/>
    <property type="evidence" value="ECO:0007669"/>
    <property type="project" value="TreeGrafter"/>
</dbReference>
<dbReference type="InterPro" id="IPR050108">
    <property type="entry name" value="CDK"/>
</dbReference>
<feature type="transmembrane region" description="Helical" evidence="12">
    <location>
        <begin position="182"/>
        <end position="204"/>
    </location>
</feature>
<keyword evidence="6" id="KW-0418">Kinase</keyword>
<gene>
    <name evidence="14" type="ORF">EVOR1521_LOCUS10566</name>
</gene>
<sequence>MAATPERYQKLDKIGEGSCGVVFRCRCRQTGSIVAIKKVRYSYDAGPSAGCGDPFGASAQVLREVALLKSIGEHSGVAPLLDAFAEPGKLYMVFEHFDGDLARHLQEAGALPAPKLKRYAFQLLNGLTHCHTRRVAHRDLKPQNLLLKRETDELKLCDFSPSRCVLAEMAKGKAIFQASSEIGMLFNIFFQLGAAFILTLLLTPVEAAGEDAMPPWLMALIVLVAVALVGLLVGSMVAIFLAECRGRGRKVDCLSCNGSGCGMCQPQAPSCVACGGTGCGICYAMAEAKSCVACDDTGCGLCTQAAYEAPAAACVACGGDGCGLCGVQAEPEEAPNSCIACGNTGCGLCEEGHASAAQVARKSSEPPVDEGDIETAHASPTCSISLSKRSAAQASVFSTPSKNCIGAVVHI</sequence>
<dbReference type="Gene3D" id="1.10.510.10">
    <property type="entry name" value="Transferase(Phosphotransferase) domain 1"/>
    <property type="match status" value="1"/>
</dbReference>
<dbReference type="EC" id="2.7.11.22" evidence="2"/>
<keyword evidence="3" id="KW-0723">Serine/threonine-protein kinase</keyword>
<evidence type="ECO:0000259" key="13">
    <source>
        <dbReference type="PROSITE" id="PS50011"/>
    </source>
</evidence>
<keyword evidence="12" id="KW-1133">Transmembrane helix</keyword>
<dbReference type="Proteomes" id="UP001178507">
    <property type="component" value="Unassembled WGS sequence"/>
</dbReference>
<evidence type="ECO:0000256" key="1">
    <source>
        <dbReference type="ARBA" id="ARBA00006485"/>
    </source>
</evidence>
<evidence type="ECO:0000256" key="10">
    <source>
        <dbReference type="ARBA" id="ARBA00041902"/>
    </source>
</evidence>
<comment type="subunit">
    <text evidence="8">May form a complex composed of at least the catalytic subunit CRK2 and a cyclin.</text>
</comment>
<dbReference type="GO" id="GO:0005524">
    <property type="term" value="F:ATP binding"/>
    <property type="evidence" value="ECO:0007669"/>
    <property type="project" value="UniProtKB-KW"/>
</dbReference>
<dbReference type="Gene3D" id="3.30.200.20">
    <property type="entry name" value="Phosphorylase Kinase, domain 1"/>
    <property type="match status" value="1"/>
</dbReference>
<dbReference type="PANTHER" id="PTHR24056:SF254">
    <property type="entry name" value="CYCLIN-DEPENDENT KINASE 2"/>
    <property type="match status" value="1"/>
</dbReference>
<dbReference type="Pfam" id="PF00069">
    <property type="entry name" value="Pkinase"/>
    <property type="match status" value="1"/>
</dbReference>
<proteinExistence type="inferred from homology"/>
<dbReference type="GO" id="GO:0000082">
    <property type="term" value="P:G1/S transition of mitotic cell cycle"/>
    <property type="evidence" value="ECO:0007669"/>
    <property type="project" value="TreeGrafter"/>
</dbReference>
<dbReference type="SMART" id="SM00220">
    <property type="entry name" value="S_TKc"/>
    <property type="match status" value="1"/>
</dbReference>
<dbReference type="GO" id="GO:0030332">
    <property type="term" value="F:cyclin binding"/>
    <property type="evidence" value="ECO:0007669"/>
    <property type="project" value="TreeGrafter"/>
</dbReference>
<evidence type="ECO:0000256" key="6">
    <source>
        <dbReference type="ARBA" id="ARBA00022777"/>
    </source>
</evidence>
<evidence type="ECO:0000256" key="12">
    <source>
        <dbReference type="SAM" id="Phobius"/>
    </source>
</evidence>
<dbReference type="InterPro" id="IPR000719">
    <property type="entry name" value="Prot_kinase_dom"/>
</dbReference>
<evidence type="ECO:0000256" key="9">
    <source>
        <dbReference type="ARBA" id="ARBA00039612"/>
    </source>
</evidence>
<evidence type="ECO:0000256" key="5">
    <source>
        <dbReference type="ARBA" id="ARBA00022741"/>
    </source>
</evidence>
<keyword evidence="12" id="KW-0812">Transmembrane</keyword>
<evidence type="ECO:0000313" key="14">
    <source>
        <dbReference type="EMBL" id="CAJ1383448.1"/>
    </source>
</evidence>
<comment type="caution">
    <text evidence="14">The sequence shown here is derived from an EMBL/GenBank/DDBJ whole genome shotgun (WGS) entry which is preliminary data.</text>
</comment>
<keyword evidence="7" id="KW-0067">ATP-binding</keyword>
<evidence type="ECO:0000256" key="4">
    <source>
        <dbReference type="ARBA" id="ARBA00022679"/>
    </source>
</evidence>
<dbReference type="EMBL" id="CAUJNA010001015">
    <property type="protein sequence ID" value="CAJ1383448.1"/>
    <property type="molecule type" value="Genomic_DNA"/>
</dbReference>
<evidence type="ECO:0000313" key="15">
    <source>
        <dbReference type="Proteomes" id="UP001178507"/>
    </source>
</evidence>
<dbReference type="GO" id="GO:0005634">
    <property type="term" value="C:nucleus"/>
    <property type="evidence" value="ECO:0007669"/>
    <property type="project" value="TreeGrafter"/>
</dbReference>
<keyword evidence="4" id="KW-0808">Transferase</keyword>
<evidence type="ECO:0000256" key="11">
    <source>
        <dbReference type="ARBA" id="ARBA00042858"/>
    </source>
</evidence>
<dbReference type="PANTHER" id="PTHR24056">
    <property type="entry name" value="CELL DIVISION PROTEIN KINASE"/>
    <property type="match status" value="1"/>
</dbReference>
<keyword evidence="15" id="KW-1185">Reference proteome</keyword>
<reference evidence="14" key="1">
    <citation type="submission" date="2023-08" db="EMBL/GenBank/DDBJ databases">
        <authorList>
            <person name="Chen Y."/>
            <person name="Shah S."/>
            <person name="Dougan E. K."/>
            <person name="Thang M."/>
            <person name="Chan C."/>
        </authorList>
    </citation>
    <scope>NUCLEOTIDE SEQUENCE</scope>
</reference>
<accession>A0AA36MYM3</accession>
<dbReference type="InterPro" id="IPR011009">
    <property type="entry name" value="Kinase-like_dom_sf"/>
</dbReference>
<dbReference type="GO" id="GO:0000307">
    <property type="term" value="C:cyclin-dependent protein kinase holoenzyme complex"/>
    <property type="evidence" value="ECO:0007669"/>
    <property type="project" value="TreeGrafter"/>
</dbReference>
<evidence type="ECO:0000256" key="2">
    <source>
        <dbReference type="ARBA" id="ARBA00012425"/>
    </source>
</evidence>
<feature type="transmembrane region" description="Helical" evidence="12">
    <location>
        <begin position="216"/>
        <end position="241"/>
    </location>
</feature>
<evidence type="ECO:0000256" key="8">
    <source>
        <dbReference type="ARBA" id="ARBA00038543"/>
    </source>
</evidence>
<dbReference type="SUPFAM" id="SSF56112">
    <property type="entry name" value="Protein kinase-like (PK-like)"/>
    <property type="match status" value="1"/>
</dbReference>
<dbReference type="GO" id="GO:0005737">
    <property type="term" value="C:cytoplasm"/>
    <property type="evidence" value="ECO:0007669"/>
    <property type="project" value="TreeGrafter"/>
</dbReference>
<keyword evidence="5" id="KW-0547">Nucleotide-binding</keyword>
<comment type="similarity">
    <text evidence="1">Belongs to the protein kinase superfamily. CMGC Ser/Thr protein kinase family. CDC2/CDKX subfamily.</text>
</comment>
<organism evidence="14 15">
    <name type="scientific">Effrenium voratum</name>
    <dbReference type="NCBI Taxonomy" id="2562239"/>
    <lineage>
        <taxon>Eukaryota</taxon>
        <taxon>Sar</taxon>
        <taxon>Alveolata</taxon>
        <taxon>Dinophyceae</taxon>
        <taxon>Suessiales</taxon>
        <taxon>Symbiodiniaceae</taxon>
        <taxon>Effrenium</taxon>
    </lineage>
</organism>
<dbReference type="GO" id="GO:0007165">
    <property type="term" value="P:signal transduction"/>
    <property type="evidence" value="ECO:0007669"/>
    <property type="project" value="TreeGrafter"/>
</dbReference>
<dbReference type="GO" id="GO:0004693">
    <property type="term" value="F:cyclin-dependent protein serine/threonine kinase activity"/>
    <property type="evidence" value="ECO:0007669"/>
    <property type="project" value="UniProtKB-EC"/>
</dbReference>
<dbReference type="PROSITE" id="PS00108">
    <property type="entry name" value="PROTEIN_KINASE_ST"/>
    <property type="match status" value="1"/>
</dbReference>